<reference evidence="1" key="1">
    <citation type="submission" date="2022-05" db="EMBL/GenBank/DDBJ databases">
        <title>Chromosome-level genome of Chaenocephalus aceratus.</title>
        <authorList>
            <person name="Park H."/>
        </authorList>
    </citation>
    <scope>NUCLEOTIDE SEQUENCE</scope>
    <source>
        <strain evidence="1">KU_202001</strain>
    </source>
</reference>
<name>A0ACB9VVD5_CHAAC</name>
<dbReference type="EMBL" id="CM043799">
    <property type="protein sequence ID" value="KAI4804088.1"/>
    <property type="molecule type" value="Genomic_DNA"/>
</dbReference>
<dbReference type="Proteomes" id="UP001057452">
    <property type="component" value="Chromosome 15"/>
</dbReference>
<evidence type="ECO:0000313" key="2">
    <source>
        <dbReference type="Proteomes" id="UP001057452"/>
    </source>
</evidence>
<sequence length="95" mass="10415">MLHMDRLPHTMIPANEDRGLAVIVYVTKREPLAGGSAASIPRGYWSFSWVAEDDLSFPDDSVPMSGEWGIVSSAQTDGQAETLPSSKHPFVTNWP</sequence>
<organism evidence="1 2">
    <name type="scientific">Chaenocephalus aceratus</name>
    <name type="common">Blackfin icefish</name>
    <name type="synonym">Chaenichthys aceratus</name>
    <dbReference type="NCBI Taxonomy" id="36190"/>
    <lineage>
        <taxon>Eukaryota</taxon>
        <taxon>Metazoa</taxon>
        <taxon>Chordata</taxon>
        <taxon>Craniata</taxon>
        <taxon>Vertebrata</taxon>
        <taxon>Euteleostomi</taxon>
        <taxon>Actinopterygii</taxon>
        <taxon>Neopterygii</taxon>
        <taxon>Teleostei</taxon>
        <taxon>Neoteleostei</taxon>
        <taxon>Acanthomorphata</taxon>
        <taxon>Eupercaria</taxon>
        <taxon>Perciformes</taxon>
        <taxon>Notothenioidei</taxon>
        <taxon>Channichthyidae</taxon>
        <taxon>Chaenocephalus</taxon>
    </lineage>
</organism>
<evidence type="ECO:0000313" key="1">
    <source>
        <dbReference type="EMBL" id="KAI4804088.1"/>
    </source>
</evidence>
<comment type="caution">
    <text evidence="1">The sequence shown here is derived from an EMBL/GenBank/DDBJ whole genome shotgun (WGS) entry which is preliminary data.</text>
</comment>
<protein>
    <submittedName>
        <fullName evidence="1">Uncharacterized protein</fullName>
    </submittedName>
</protein>
<accession>A0ACB9VVD5</accession>
<gene>
    <name evidence="1" type="ORF">KUCAC02_025730</name>
</gene>
<keyword evidence="2" id="KW-1185">Reference proteome</keyword>
<proteinExistence type="predicted"/>